<keyword evidence="2" id="KW-1185">Reference proteome</keyword>
<gene>
    <name evidence="1" type="ORF">BDP27DRAFT_1325869</name>
</gene>
<dbReference type="EMBL" id="JADNRY010000053">
    <property type="protein sequence ID" value="KAF9069246.1"/>
    <property type="molecule type" value="Genomic_DNA"/>
</dbReference>
<dbReference type="InterPro" id="IPR011042">
    <property type="entry name" value="6-blade_b-propeller_TolB-like"/>
</dbReference>
<dbReference type="OrthoDB" id="5307922at2759"/>
<evidence type="ECO:0000313" key="2">
    <source>
        <dbReference type="Proteomes" id="UP000772434"/>
    </source>
</evidence>
<proteinExistence type="predicted"/>
<evidence type="ECO:0000313" key="1">
    <source>
        <dbReference type="EMBL" id="KAF9069246.1"/>
    </source>
</evidence>
<dbReference type="AlphaFoldDB" id="A0A9P5PNR4"/>
<dbReference type="Gene3D" id="2.120.10.30">
    <property type="entry name" value="TolB, C-terminal domain"/>
    <property type="match status" value="1"/>
</dbReference>
<sequence>MRLVLSALVPLLGLFIWRSKYTLYYNILTLPDLPDGYYSEGNTSSLCSPMKSAPDPDFKHCEDLHLWDLHGPDGTVNERRVIVTCDSGRRKWNTVMGPLIDPHPSGSLWMHSTTSGQTTRLTLENFPQGHTFHPLGAEAYPSYSGNASYLYVVNHAKDKTVIEQFLISPSSSVAKYIRTLSHPFFISPNAIALTSPTSFYVTNDHVFTRRLPYIGSIVPITETILGLPLSFTAHVTIDPDETAEKPILSHTFAAPFVSFSNGVSISPSGLEVAIASSSLGRIYFYSRNTTTNALTFTTSVFVPFPPDNIGYDDEGNLIVAGHPHFPTLGKLVKNEIDVAPSWVVSVSPVAGETTTTQYDLKATFPASNIIPSPGQNHTVSTLFQSNGKVFSSSCTAAKDSISGNLYVSGLYAEQGVMICRS</sequence>
<dbReference type="PANTHER" id="PTHR11799:SF30">
    <property type="entry name" value="SERUM PARAOXONASE_ARYLESTERASE 2"/>
    <property type="match status" value="1"/>
</dbReference>
<dbReference type="Proteomes" id="UP000772434">
    <property type="component" value="Unassembled WGS sequence"/>
</dbReference>
<comment type="caution">
    <text evidence="1">The sequence shown here is derived from an EMBL/GenBank/DDBJ whole genome shotgun (WGS) entry which is preliminary data.</text>
</comment>
<organism evidence="1 2">
    <name type="scientific">Rhodocollybia butyracea</name>
    <dbReference type="NCBI Taxonomy" id="206335"/>
    <lineage>
        <taxon>Eukaryota</taxon>
        <taxon>Fungi</taxon>
        <taxon>Dikarya</taxon>
        <taxon>Basidiomycota</taxon>
        <taxon>Agaricomycotina</taxon>
        <taxon>Agaricomycetes</taxon>
        <taxon>Agaricomycetidae</taxon>
        <taxon>Agaricales</taxon>
        <taxon>Marasmiineae</taxon>
        <taxon>Omphalotaceae</taxon>
        <taxon>Rhodocollybia</taxon>
    </lineage>
</organism>
<protein>
    <recommendedName>
        <fullName evidence="3">Arylesterase</fullName>
    </recommendedName>
</protein>
<evidence type="ECO:0008006" key="3">
    <source>
        <dbReference type="Google" id="ProtNLM"/>
    </source>
</evidence>
<dbReference type="InterPro" id="IPR051288">
    <property type="entry name" value="Serum_paraoxonase/arylesterase"/>
</dbReference>
<reference evidence="1" key="1">
    <citation type="submission" date="2020-11" db="EMBL/GenBank/DDBJ databases">
        <authorList>
            <consortium name="DOE Joint Genome Institute"/>
            <person name="Ahrendt S."/>
            <person name="Riley R."/>
            <person name="Andreopoulos W."/>
            <person name="Labutti K."/>
            <person name="Pangilinan J."/>
            <person name="Ruiz-Duenas F.J."/>
            <person name="Barrasa J.M."/>
            <person name="Sanchez-Garcia M."/>
            <person name="Camarero S."/>
            <person name="Miyauchi S."/>
            <person name="Serrano A."/>
            <person name="Linde D."/>
            <person name="Babiker R."/>
            <person name="Drula E."/>
            <person name="Ayuso-Fernandez I."/>
            <person name="Pacheco R."/>
            <person name="Padilla G."/>
            <person name="Ferreira P."/>
            <person name="Barriuso J."/>
            <person name="Kellner H."/>
            <person name="Castanera R."/>
            <person name="Alfaro M."/>
            <person name="Ramirez L."/>
            <person name="Pisabarro A.G."/>
            <person name="Kuo A."/>
            <person name="Tritt A."/>
            <person name="Lipzen A."/>
            <person name="He G."/>
            <person name="Yan M."/>
            <person name="Ng V."/>
            <person name="Cullen D."/>
            <person name="Martin F."/>
            <person name="Rosso M.-N."/>
            <person name="Henrissat B."/>
            <person name="Hibbett D."/>
            <person name="Martinez A.T."/>
            <person name="Grigoriev I.V."/>
        </authorList>
    </citation>
    <scope>NUCLEOTIDE SEQUENCE</scope>
    <source>
        <strain evidence="1">AH 40177</strain>
    </source>
</reference>
<dbReference type="PANTHER" id="PTHR11799">
    <property type="entry name" value="PARAOXONASE"/>
    <property type="match status" value="1"/>
</dbReference>
<dbReference type="SUPFAM" id="SSF63829">
    <property type="entry name" value="Calcium-dependent phosphotriesterase"/>
    <property type="match status" value="1"/>
</dbReference>
<accession>A0A9P5PNR4</accession>
<name>A0A9P5PNR4_9AGAR</name>